<gene>
    <name evidence="2" type="ORF">EJV47_19880</name>
</gene>
<evidence type="ECO:0000313" key="3">
    <source>
        <dbReference type="Proteomes" id="UP000282184"/>
    </source>
</evidence>
<accession>A0A3S0H2S8</accession>
<dbReference type="PROSITE" id="PS51257">
    <property type="entry name" value="PROKAR_LIPOPROTEIN"/>
    <property type="match status" value="1"/>
</dbReference>
<evidence type="ECO:0000256" key="1">
    <source>
        <dbReference type="SAM" id="SignalP"/>
    </source>
</evidence>
<dbReference type="OrthoDB" id="882223at2"/>
<dbReference type="AlphaFoldDB" id="A0A3S0H2S8"/>
<feature type="chain" id="PRO_5018670920" evidence="1">
    <location>
        <begin position="21"/>
        <end position="179"/>
    </location>
</feature>
<organism evidence="2 3">
    <name type="scientific">Hymenobacter gummosus</name>
    <dbReference type="NCBI Taxonomy" id="1776032"/>
    <lineage>
        <taxon>Bacteria</taxon>
        <taxon>Pseudomonadati</taxon>
        <taxon>Bacteroidota</taxon>
        <taxon>Cytophagia</taxon>
        <taxon>Cytophagales</taxon>
        <taxon>Hymenobacteraceae</taxon>
        <taxon>Hymenobacter</taxon>
    </lineage>
</organism>
<feature type="signal peptide" evidence="1">
    <location>
        <begin position="1"/>
        <end position="20"/>
    </location>
</feature>
<keyword evidence="1" id="KW-0732">Signal</keyword>
<dbReference type="EMBL" id="RXOF01000013">
    <property type="protein sequence ID" value="RTQ47157.1"/>
    <property type="molecule type" value="Genomic_DNA"/>
</dbReference>
<name>A0A3S0H2S8_9BACT</name>
<dbReference type="Proteomes" id="UP000282184">
    <property type="component" value="Unassembled WGS sequence"/>
</dbReference>
<sequence length="179" mass="19911">MRSAKLFFLLLLLVSFGCQKDKVRPVATLEVVDEWTALLDVTAAPGGSSPLFMPTSRIWSACADTCRRNKTSLEQLQSAALSEATLTVDAPPGQNFDFLRSMTFYIMSNQGNDQIPLASITAVPRGATRLTLTPTDASLLAYLRNREYYLKPQLELSQPGQTVARVQLQLRYRVQARQL</sequence>
<evidence type="ECO:0000313" key="2">
    <source>
        <dbReference type="EMBL" id="RTQ47157.1"/>
    </source>
</evidence>
<dbReference type="RefSeq" id="WP_126694956.1">
    <property type="nucleotide sequence ID" value="NZ_RXOF01000013.1"/>
</dbReference>
<comment type="caution">
    <text evidence="2">The sequence shown here is derived from an EMBL/GenBank/DDBJ whole genome shotgun (WGS) entry which is preliminary data.</text>
</comment>
<keyword evidence="3" id="KW-1185">Reference proteome</keyword>
<proteinExistence type="predicted"/>
<protein>
    <submittedName>
        <fullName evidence="2">Uncharacterized protein</fullName>
    </submittedName>
</protein>
<reference evidence="2 3" key="1">
    <citation type="submission" date="2018-12" db="EMBL/GenBank/DDBJ databases">
        <title>Hymenobacter gummosus sp. nov., isolated from a spring.</title>
        <authorList>
            <person name="Nie L."/>
        </authorList>
    </citation>
    <scope>NUCLEOTIDE SEQUENCE [LARGE SCALE GENOMIC DNA]</scope>
    <source>
        <strain evidence="2 3">KCTC 52166</strain>
    </source>
</reference>